<dbReference type="EMBL" id="JACDXX010000017">
    <property type="protein sequence ID" value="MCB5411500.1"/>
    <property type="molecule type" value="Genomic_DNA"/>
</dbReference>
<comment type="caution">
    <text evidence="1">The sequence shown here is derived from an EMBL/GenBank/DDBJ whole genome shotgun (WGS) entry which is preliminary data.</text>
</comment>
<evidence type="ECO:0000313" key="1">
    <source>
        <dbReference type="EMBL" id="MCB5411500.1"/>
    </source>
</evidence>
<reference evidence="1 2" key="1">
    <citation type="submission" date="2020-07" db="EMBL/GenBank/DDBJ databases">
        <title>Pseudogemmobacter sp. nov., isolated from poultry manure in Taiwan.</title>
        <authorList>
            <person name="Lin S.-Y."/>
            <person name="Tang Y.-S."/>
            <person name="Young C.-C."/>
        </authorList>
    </citation>
    <scope>NUCLEOTIDE SEQUENCE [LARGE SCALE GENOMIC DNA]</scope>
    <source>
        <strain evidence="1 2">CC-YST710</strain>
    </source>
</reference>
<dbReference type="RefSeq" id="WP_226936972.1">
    <property type="nucleotide sequence ID" value="NZ_JACDXX010000017.1"/>
</dbReference>
<evidence type="ECO:0000313" key="2">
    <source>
        <dbReference type="Proteomes" id="UP001198571"/>
    </source>
</evidence>
<protein>
    <recommendedName>
        <fullName evidence="3">HTH cro/C1-type domain-containing protein</fullName>
    </recommendedName>
</protein>
<organism evidence="1 2">
    <name type="scientific">Pseudogemmobacter faecipullorum</name>
    <dbReference type="NCBI Taxonomy" id="2755041"/>
    <lineage>
        <taxon>Bacteria</taxon>
        <taxon>Pseudomonadati</taxon>
        <taxon>Pseudomonadota</taxon>
        <taxon>Alphaproteobacteria</taxon>
        <taxon>Rhodobacterales</taxon>
        <taxon>Paracoccaceae</taxon>
        <taxon>Pseudogemmobacter</taxon>
    </lineage>
</organism>
<sequence length="112" mass="11742">MEKRDPFIEGLRLILAAKPELKPAPLAAAADLDNSTLRKALAGSIKSLTVDKAARLAKAAGFELSTIIALGESSNGPQIVDLAAAIMAADEAVRKEVEGYLRVKLAQSNTAE</sequence>
<proteinExistence type="predicted"/>
<gene>
    <name evidence="1" type="ORF">H0485_16030</name>
</gene>
<dbReference type="Proteomes" id="UP001198571">
    <property type="component" value="Unassembled WGS sequence"/>
</dbReference>
<name>A0ABS8CRQ1_9RHOB</name>
<evidence type="ECO:0008006" key="3">
    <source>
        <dbReference type="Google" id="ProtNLM"/>
    </source>
</evidence>
<keyword evidence="2" id="KW-1185">Reference proteome</keyword>
<accession>A0ABS8CRQ1</accession>